<feature type="transmembrane region" description="Helical" evidence="5">
    <location>
        <begin position="128"/>
        <end position="153"/>
    </location>
</feature>
<keyword evidence="3 5" id="KW-1133">Transmembrane helix</keyword>
<evidence type="ECO:0000313" key="8">
    <source>
        <dbReference type="Proteomes" id="UP000295773"/>
    </source>
</evidence>
<dbReference type="PANTHER" id="PTHR43229">
    <property type="entry name" value="NODULATION PROTEIN J"/>
    <property type="match status" value="1"/>
</dbReference>
<dbReference type="RefSeq" id="WP_132225757.1">
    <property type="nucleotide sequence ID" value="NZ_JADPGE010000007.1"/>
</dbReference>
<reference evidence="7 8" key="1">
    <citation type="submission" date="2019-03" db="EMBL/GenBank/DDBJ databases">
        <title>Genomic Encyclopedia of Type Strains, Phase IV (KMG-IV): sequencing the most valuable type-strain genomes for metagenomic binning, comparative biology and taxonomic classification.</title>
        <authorList>
            <person name="Goeker M."/>
        </authorList>
    </citation>
    <scope>NUCLEOTIDE SEQUENCE [LARGE SCALE GENOMIC DNA]</scope>
    <source>
        <strain evidence="7 8">DSM 29481</strain>
    </source>
</reference>
<name>A0A4R3SVE2_9FIRM</name>
<keyword evidence="4 5" id="KW-0472">Membrane</keyword>
<dbReference type="InterPro" id="IPR051784">
    <property type="entry name" value="Nod_factor_ABC_transporter"/>
</dbReference>
<evidence type="ECO:0000256" key="2">
    <source>
        <dbReference type="ARBA" id="ARBA00022692"/>
    </source>
</evidence>
<organism evidence="7 8">
    <name type="scientific">Longicatena caecimuris</name>
    <dbReference type="NCBI Taxonomy" id="1796635"/>
    <lineage>
        <taxon>Bacteria</taxon>
        <taxon>Bacillati</taxon>
        <taxon>Bacillota</taxon>
        <taxon>Erysipelotrichia</taxon>
        <taxon>Erysipelotrichales</taxon>
        <taxon>Erysipelotrichaceae</taxon>
        <taxon>Longicatena</taxon>
    </lineage>
</organism>
<evidence type="ECO:0000256" key="1">
    <source>
        <dbReference type="ARBA" id="ARBA00004141"/>
    </source>
</evidence>
<evidence type="ECO:0000256" key="3">
    <source>
        <dbReference type="ARBA" id="ARBA00022989"/>
    </source>
</evidence>
<dbReference type="AlphaFoldDB" id="A0A4R3SVE2"/>
<sequence length="243" mass="27348">MKLRMHTLAVLIKKDFRLMFTNKNMLIMILLPIGFAVLYQTIFGDVKEAGMPRNFVLTLCELLNLSAIPLTGLAMMVAEEKEKNTLRVLMLSDVSALEYIFSKIISVLVLMELITIVIFFITATQLSYLPMFLLVTTVTSISMLLFGSVVGLLSKDQMSTSTLSTPLMILFLIPPMFQNMNEVIDKIASIVPTTRMMAIINDAMNGMSILSQEHLLDFGIILVWILLGVVTFAMMYRRKGFDN</sequence>
<dbReference type="Proteomes" id="UP000295773">
    <property type="component" value="Unassembled WGS sequence"/>
</dbReference>
<feature type="domain" description="ABC-2 type transporter transmembrane" evidence="6">
    <location>
        <begin position="65"/>
        <end position="231"/>
    </location>
</feature>
<feature type="transmembrane region" description="Helical" evidence="5">
    <location>
        <begin position="215"/>
        <end position="236"/>
    </location>
</feature>
<dbReference type="Pfam" id="PF12698">
    <property type="entry name" value="ABC2_membrane_3"/>
    <property type="match status" value="1"/>
</dbReference>
<feature type="transmembrane region" description="Helical" evidence="5">
    <location>
        <begin position="21"/>
        <end position="43"/>
    </location>
</feature>
<evidence type="ECO:0000259" key="6">
    <source>
        <dbReference type="Pfam" id="PF12698"/>
    </source>
</evidence>
<proteinExistence type="predicted"/>
<evidence type="ECO:0000313" key="7">
    <source>
        <dbReference type="EMBL" id="TCU52848.1"/>
    </source>
</evidence>
<keyword evidence="8" id="KW-1185">Reference proteome</keyword>
<dbReference type="PANTHER" id="PTHR43229:SF2">
    <property type="entry name" value="NODULATION PROTEIN J"/>
    <property type="match status" value="1"/>
</dbReference>
<gene>
    <name evidence="7" type="ORF">EDD61_13114</name>
</gene>
<evidence type="ECO:0000256" key="4">
    <source>
        <dbReference type="ARBA" id="ARBA00023136"/>
    </source>
</evidence>
<accession>A0A4R3SVE2</accession>
<comment type="subcellular location">
    <subcellularLocation>
        <location evidence="1">Membrane</location>
        <topology evidence="1">Multi-pass membrane protein</topology>
    </subcellularLocation>
</comment>
<dbReference type="EMBL" id="SMBP01000031">
    <property type="protein sequence ID" value="TCU52848.1"/>
    <property type="molecule type" value="Genomic_DNA"/>
</dbReference>
<evidence type="ECO:0000256" key="5">
    <source>
        <dbReference type="SAM" id="Phobius"/>
    </source>
</evidence>
<keyword evidence="2 5" id="KW-0812">Transmembrane</keyword>
<comment type="caution">
    <text evidence="7">The sequence shown here is derived from an EMBL/GenBank/DDBJ whole genome shotgun (WGS) entry which is preliminary data.</text>
</comment>
<dbReference type="GO" id="GO:0140359">
    <property type="term" value="F:ABC-type transporter activity"/>
    <property type="evidence" value="ECO:0007669"/>
    <property type="project" value="InterPro"/>
</dbReference>
<dbReference type="GO" id="GO:0016020">
    <property type="term" value="C:membrane"/>
    <property type="evidence" value="ECO:0007669"/>
    <property type="project" value="UniProtKB-SubCell"/>
</dbReference>
<protein>
    <submittedName>
        <fullName evidence="7">ABC-2 type transport system permease protein</fullName>
    </submittedName>
</protein>
<feature type="transmembrane region" description="Helical" evidence="5">
    <location>
        <begin position="160"/>
        <end position="177"/>
    </location>
</feature>
<feature type="transmembrane region" description="Helical" evidence="5">
    <location>
        <begin position="55"/>
        <end position="78"/>
    </location>
</feature>
<feature type="transmembrane region" description="Helical" evidence="5">
    <location>
        <begin position="99"/>
        <end position="122"/>
    </location>
</feature>
<dbReference type="InterPro" id="IPR013525">
    <property type="entry name" value="ABC2_TM"/>
</dbReference>